<feature type="transmembrane region" description="Helical" evidence="1">
    <location>
        <begin position="70"/>
        <end position="89"/>
    </location>
</feature>
<dbReference type="Proteomes" id="UP000276133">
    <property type="component" value="Unassembled WGS sequence"/>
</dbReference>
<name>A0A3M7QPF5_BRAPC</name>
<organism evidence="2 3">
    <name type="scientific">Brachionus plicatilis</name>
    <name type="common">Marine rotifer</name>
    <name type="synonym">Brachionus muelleri</name>
    <dbReference type="NCBI Taxonomy" id="10195"/>
    <lineage>
        <taxon>Eukaryota</taxon>
        <taxon>Metazoa</taxon>
        <taxon>Spiralia</taxon>
        <taxon>Gnathifera</taxon>
        <taxon>Rotifera</taxon>
        <taxon>Eurotatoria</taxon>
        <taxon>Monogononta</taxon>
        <taxon>Pseudotrocha</taxon>
        <taxon>Ploima</taxon>
        <taxon>Brachionidae</taxon>
        <taxon>Brachionus</taxon>
    </lineage>
</organism>
<sequence>MQDTSTSVSTPVVYNKNGSVYVRPCTKYPTHDIKACVAKQGDTNMLDHWQRAVFKAIHLPKSHDAYRHKLIFQLALSSMGACFYAAILIKSDH</sequence>
<evidence type="ECO:0000313" key="3">
    <source>
        <dbReference type="Proteomes" id="UP000276133"/>
    </source>
</evidence>
<keyword evidence="3" id="KW-1185">Reference proteome</keyword>
<evidence type="ECO:0000256" key="1">
    <source>
        <dbReference type="SAM" id="Phobius"/>
    </source>
</evidence>
<keyword evidence="1" id="KW-1133">Transmembrane helix</keyword>
<keyword evidence="1" id="KW-0812">Transmembrane</keyword>
<accession>A0A3M7QPF5</accession>
<comment type="caution">
    <text evidence="2">The sequence shown here is derived from an EMBL/GenBank/DDBJ whole genome shotgun (WGS) entry which is preliminary data.</text>
</comment>
<keyword evidence="1" id="KW-0472">Membrane</keyword>
<gene>
    <name evidence="2" type="ORF">BpHYR1_027178</name>
</gene>
<proteinExistence type="predicted"/>
<dbReference type="EMBL" id="REGN01005470">
    <property type="protein sequence ID" value="RNA13222.1"/>
    <property type="molecule type" value="Genomic_DNA"/>
</dbReference>
<protein>
    <submittedName>
        <fullName evidence="2">Uncharacterized protein</fullName>
    </submittedName>
</protein>
<dbReference type="AlphaFoldDB" id="A0A3M7QPF5"/>
<evidence type="ECO:0000313" key="2">
    <source>
        <dbReference type="EMBL" id="RNA13222.1"/>
    </source>
</evidence>
<reference evidence="2 3" key="1">
    <citation type="journal article" date="2018" name="Sci. Rep.">
        <title>Genomic signatures of local adaptation to the degree of environmental predictability in rotifers.</title>
        <authorList>
            <person name="Franch-Gras L."/>
            <person name="Hahn C."/>
            <person name="Garcia-Roger E.M."/>
            <person name="Carmona M.J."/>
            <person name="Serra M."/>
            <person name="Gomez A."/>
        </authorList>
    </citation>
    <scope>NUCLEOTIDE SEQUENCE [LARGE SCALE GENOMIC DNA]</scope>
    <source>
        <strain evidence="2">HYR1</strain>
    </source>
</reference>